<dbReference type="EMBL" id="AP019400">
    <property type="protein sequence ID" value="BBI35213.1"/>
    <property type="molecule type" value="Genomic_DNA"/>
</dbReference>
<gene>
    <name evidence="6" type="ORF">KCTCHS21_46120</name>
</gene>
<evidence type="ECO:0000256" key="3">
    <source>
        <dbReference type="ARBA" id="ARBA00022801"/>
    </source>
</evidence>
<comment type="similarity">
    <text evidence="5">Belongs to the creatininase superfamily.</text>
</comment>
<keyword evidence="7" id="KW-1185">Reference proteome</keyword>
<dbReference type="GO" id="GO:0046872">
    <property type="term" value="F:metal ion binding"/>
    <property type="evidence" value="ECO:0007669"/>
    <property type="project" value="UniProtKB-KW"/>
</dbReference>
<proteinExistence type="inferred from homology"/>
<dbReference type="PANTHER" id="PTHR35005">
    <property type="entry name" value="3-DEHYDRO-SCYLLO-INOSOSE HYDROLASE"/>
    <property type="match status" value="1"/>
</dbReference>
<evidence type="ECO:0000256" key="5">
    <source>
        <dbReference type="ARBA" id="ARBA00024029"/>
    </source>
</evidence>
<dbReference type="GO" id="GO:0016811">
    <property type="term" value="F:hydrolase activity, acting on carbon-nitrogen (but not peptide) bonds, in linear amides"/>
    <property type="evidence" value="ECO:0007669"/>
    <property type="project" value="TreeGrafter"/>
</dbReference>
<evidence type="ECO:0000313" key="6">
    <source>
        <dbReference type="EMBL" id="BBI35213.1"/>
    </source>
</evidence>
<organism evidence="6 7">
    <name type="scientific">Cohnella abietis</name>
    <dbReference type="NCBI Taxonomy" id="2507935"/>
    <lineage>
        <taxon>Bacteria</taxon>
        <taxon>Bacillati</taxon>
        <taxon>Bacillota</taxon>
        <taxon>Bacilli</taxon>
        <taxon>Bacillales</taxon>
        <taxon>Paenibacillaceae</taxon>
        <taxon>Cohnella</taxon>
    </lineage>
</organism>
<dbReference type="KEGG" id="cohn:KCTCHS21_46120"/>
<evidence type="ECO:0000256" key="2">
    <source>
        <dbReference type="ARBA" id="ARBA00022723"/>
    </source>
</evidence>
<reference evidence="6 7" key="1">
    <citation type="submission" date="2019-01" db="EMBL/GenBank/DDBJ databases">
        <title>Complete genome sequence of Cohnella hallensis HS21 isolated from Korean fir (Abies koreana) rhizospheric soil.</title>
        <authorList>
            <person name="Jiang L."/>
            <person name="Kang S.W."/>
            <person name="Kim S."/>
            <person name="Jung J."/>
            <person name="Kim C.Y."/>
            <person name="Kim D.H."/>
            <person name="Kim S.W."/>
            <person name="Lee J."/>
        </authorList>
    </citation>
    <scope>NUCLEOTIDE SEQUENCE [LARGE SCALE GENOMIC DNA]</scope>
    <source>
        <strain evidence="6 7">HS21</strain>
    </source>
</reference>
<dbReference type="Pfam" id="PF02633">
    <property type="entry name" value="Creatininase"/>
    <property type="match status" value="1"/>
</dbReference>
<protein>
    <submittedName>
        <fullName evidence="6">Creatinine amidohydrolase</fullName>
    </submittedName>
</protein>
<accession>A0A3T1DAV8</accession>
<comment type="cofactor">
    <cofactor evidence="1">
        <name>Zn(2+)</name>
        <dbReference type="ChEBI" id="CHEBI:29105"/>
    </cofactor>
</comment>
<dbReference type="OrthoDB" id="9801445at2"/>
<dbReference type="Gene3D" id="3.40.50.10310">
    <property type="entry name" value="Creatininase"/>
    <property type="match status" value="1"/>
</dbReference>
<dbReference type="RefSeq" id="WP_130613679.1">
    <property type="nucleotide sequence ID" value="NZ_AP019400.1"/>
</dbReference>
<evidence type="ECO:0000313" key="7">
    <source>
        <dbReference type="Proteomes" id="UP000289856"/>
    </source>
</evidence>
<dbReference type="PANTHER" id="PTHR35005:SF1">
    <property type="entry name" value="2-AMINO-5-FORMYLAMINO-6-RIBOSYLAMINOPYRIMIDIN-4(3H)-ONE 5'-MONOPHOSPHATE DEFORMYLASE"/>
    <property type="match status" value="1"/>
</dbReference>
<keyword evidence="2" id="KW-0479">Metal-binding</keyword>
<dbReference type="InterPro" id="IPR003785">
    <property type="entry name" value="Creatininase/forma_Hydrolase"/>
</dbReference>
<name>A0A3T1DAV8_9BACL</name>
<dbReference type="Proteomes" id="UP000289856">
    <property type="component" value="Chromosome"/>
</dbReference>
<keyword evidence="3 6" id="KW-0378">Hydrolase</keyword>
<keyword evidence="4" id="KW-0862">Zinc</keyword>
<evidence type="ECO:0000256" key="4">
    <source>
        <dbReference type="ARBA" id="ARBA00022833"/>
    </source>
</evidence>
<evidence type="ECO:0000256" key="1">
    <source>
        <dbReference type="ARBA" id="ARBA00001947"/>
    </source>
</evidence>
<dbReference type="GO" id="GO:0009231">
    <property type="term" value="P:riboflavin biosynthetic process"/>
    <property type="evidence" value="ECO:0007669"/>
    <property type="project" value="TreeGrafter"/>
</dbReference>
<dbReference type="InterPro" id="IPR024087">
    <property type="entry name" value="Creatininase-like_sf"/>
</dbReference>
<sequence length="249" mass="27427">MKGTYIADIPYPKAKELIHSDTIVMLPIGGGSKEHGDHLPMGTDLHVTNKVAGLIVERFPVLCLPTLPYSYFPAFVDFEGSVNVQATHVIDFVKDILLSFVRFGVKKFLILDGGVSTQIPMKLLCTTMNNDYGVKVALTNVLGLGKEVENEICEQPRGGHGDESETSCMLYINDKLVDMSKAVEEYMPILKGTVVNGIDKVYFPSRMTTPTGINGNSTLATHEKGEKIIQAMANDVVAFLEFFKDYKDD</sequence>
<dbReference type="SUPFAM" id="SSF102215">
    <property type="entry name" value="Creatininase"/>
    <property type="match status" value="1"/>
</dbReference>
<dbReference type="AlphaFoldDB" id="A0A3T1DAV8"/>